<dbReference type="Proteomes" id="UP000243591">
    <property type="component" value="Chromosome"/>
</dbReference>
<dbReference type="Pfam" id="PF00005">
    <property type="entry name" value="ABC_tran"/>
    <property type="match status" value="1"/>
</dbReference>
<dbReference type="EMBL" id="CP023483">
    <property type="protein sequence ID" value="ATF26837.1"/>
    <property type="molecule type" value="Genomic_DNA"/>
</dbReference>
<dbReference type="InterPro" id="IPR003439">
    <property type="entry name" value="ABC_transporter-like_ATP-bd"/>
</dbReference>
<proteinExistence type="predicted"/>
<evidence type="ECO:0000313" key="7">
    <source>
        <dbReference type="Proteomes" id="UP000243591"/>
    </source>
</evidence>
<evidence type="ECO:0000259" key="4">
    <source>
        <dbReference type="PROSITE" id="PS50893"/>
    </source>
</evidence>
<dbReference type="SMART" id="SM00382">
    <property type="entry name" value="AAA"/>
    <property type="match status" value="1"/>
</dbReference>
<dbReference type="KEGG" id="bths:CNY62_10995"/>
<reference evidence="8" key="3">
    <citation type="submission" date="2018-04" db="EMBL/GenBank/DDBJ databases">
        <authorList>
            <person name="Illikoud N."/>
        </authorList>
    </citation>
    <scope>NUCLEOTIDE SEQUENCE [LARGE SCALE GENOMIC DNA]</scope>
</reference>
<dbReference type="InterPro" id="IPR051782">
    <property type="entry name" value="ABC_Transporter_VariousFunc"/>
</dbReference>
<protein>
    <submittedName>
        <fullName evidence="5">ABC transporter ATP-binding protein</fullName>
    </submittedName>
    <submittedName>
        <fullName evidence="6">Putative ABC transporter, ATP-binding protein</fullName>
    </submittedName>
</protein>
<dbReference type="InterPro" id="IPR017871">
    <property type="entry name" value="ABC_transporter-like_CS"/>
</dbReference>
<dbReference type="OrthoDB" id="1689883at2"/>
<dbReference type="InterPro" id="IPR003593">
    <property type="entry name" value="AAA+_ATPase"/>
</dbReference>
<evidence type="ECO:0000256" key="1">
    <source>
        <dbReference type="ARBA" id="ARBA00022448"/>
    </source>
</evidence>
<dbReference type="RefSeq" id="WP_029092562.1">
    <property type="nucleotide sequence ID" value="NZ_CBCPKC010000001.1"/>
</dbReference>
<evidence type="ECO:0000313" key="5">
    <source>
        <dbReference type="EMBL" id="ATF26837.1"/>
    </source>
</evidence>
<evidence type="ECO:0000256" key="2">
    <source>
        <dbReference type="ARBA" id="ARBA00022741"/>
    </source>
</evidence>
<evidence type="ECO:0000313" key="8">
    <source>
        <dbReference type="Proteomes" id="UP000270190"/>
    </source>
</evidence>
<reference evidence="6" key="2">
    <citation type="submission" date="2018-04" db="EMBL/GenBank/DDBJ databases">
        <authorList>
            <person name="Go L.Y."/>
            <person name="Mitchell J.A."/>
        </authorList>
    </citation>
    <scope>NUCLEOTIDE SEQUENCE</scope>
    <source>
        <strain evidence="6">BSAS1 3</strain>
    </source>
</reference>
<dbReference type="GO" id="GO:0016887">
    <property type="term" value="F:ATP hydrolysis activity"/>
    <property type="evidence" value="ECO:0007669"/>
    <property type="project" value="InterPro"/>
</dbReference>
<keyword evidence="3 5" id="KW-0067">ATP-binding</keyword>
<keyword evidence="2" id="KW-0547">Nucleotide-binding</keyword>
<sequence>MISIQNFAKTYNKKHIIKHSSFKIPQNQITFLMGENGAGKTTFIKCVTGLEKCEGDVTFTQGKDCFVVWDDTPFYQNLSGVDNLLILGDSKLTKKEVIHNCQKYVDNALLKRKVKHYSYGQKKKLSLALVALLRPKYLIMDEISNGLDFQFSKELKKIVLDLSKETTILLTGHQYDFYNDIIDNLLVFEDKKIVMLEKNFKSEKKKLETIYDSLY</sequence>
<dbReference type="STRING" id="2756.BFR44_05060"/>
<name>A0A1D2LSI6_BROTH</name>
<dbReference type="EMBL" id="OUNC01000006">
    <property type="protein sequence ID" value="SPP27408.1"/>
    <property type="molecule type" value="Genomic_DNA"/>
</dbReference>
<evidence type="ECO:0000313" key="6">
    <source>
        <dbReference type="EMBL" id="SPP27408.1"/>
    </source>
</evidence>
<dbReference type="PANTHER" id="PTHR42939:SF1">
    <property type="entry name" value="ABC TRANSPORTER ATP-BINDING PROTEIN ALBC-RELATED"/>
    <property type="match status" value="1"/>
</dbReference>
<dbReference type="InterPro" id="IPR027417">
    <property type="entry name" value="P-loop_NTPase"/>
</dbReference>
<organism evidence="5 7">
    <name type="scientific">Brochothrix thermosphacta</name>
    <name type="common">Microbacterium thermosphactum</name>
    <dbReference type="NCBI Taxonomy" id="2756"/>
    <lineage>
        <taxon>Bacteria</taxon>
        <taxon>Bacillati</taxon>
        <taxon>Bacillota</taxon>
        <taxon>Bacilli</taxon>
        <taxon>Bacillales</taxon>
        <taxon>Listeriaceae</taxon>
        <taxon>Brochothrix</taxon>
    </lineage>
</organism>
<dbReference type="Gene3D" id="3.40.50.300">
    <property type="entry name" value="P-loop containing nucleotide triphosphate hydrolases"/>
    <property type="match status" value="1"/>
</dbReference>
<dbReference type="Proteomes" id="UP000270190">
    <property type="component" value="Unassembled WGS sequence"/>
</dbReference>
<dbReference type="GO" id="GO:0005524">
    <property type="term" value="F:ATP binding"/>
    <property type="evidence" value="ECO:0007669"/>
    <property type="project" value="UniProtKB-KW"/>
</dbReference>
<dbReference type="SUPFAM" id="SSF52540">
    <property type="entry name" value="P-loop containing nucleoside triphosphate hydrolases"/>
    <property type="match status" value="1"/>
</dbReference>
<reference evidence="5 7" key="1">
    <citation type="submission" date="2017-09" db="EMBL/GenBank/DDBJ databases">
        <title>Complete Genome Sequences of Two Strains of the Meat Spoilage Bacterium Brochothrix thermosphacta Isolated from Ground Chicken.</title>
        <authorList>
            <person name="Paoli G.C."/>
            <person name="Wijey C."/>
            <person name="Chen C.-Y."/>
            <person name="Nguyen L."/>
            <person name="Yan X."/>
            <person name="Irwin P.L."/>
        </authorList>
    </citation>
    <scope>NUCLEOTIDE SEQUENCE [LARGE SCALE GENOMIC DNA]</scope>
    <source>
        <strain evidence="5 7">BI</strain>
    </source>
</reference>
<dbReference type="PROSITE" id="PS50893">
    <property type="entry name" value="ABC_TRANSPORTER_2"/>
    <property type="match status" value="1"/>
</dbReference>
<accession>A0A1D2LSI6</accession>
<dbReference type="AlphaFoldDB" id="A0A1D2LSI6"/>
<keyword evidence="7" id="KW-1185">Reference proteome</keyword>
<evidence type="ECO:0000256" key="3">
    <source>
        <dbReference type="ARBA" id="ARBA00022840"/>
    </source>
</evidence>
<gene>
    <name evidence="6" type="ORF">BTBSAS_140040</name>
    <name evidence="5" type="ORF">CNY62_10995</name>
</gene>
<dbReference type="PROSITE" id="PS00211">
    <property type="entry name" value="ABC_TRANSPORTER_1"/>
    <property type="match status" value="1"/>
</dbReference>
<feature type="domain" description="ABC transporter" evidence="4">
    <location>
        <begin position="2"/>
        <end position="215"/>
    </location>
</feature>
<dbReference type="PANTHER" id="PTHR42939">
    <property type="entry name" value="ABC TRANSPORTER ATP-BINDING PROTEIN ALBC-RELATED"/>
    <property type="match status" value="1"/>
</dbReference>
<keyword evidence="1" id="KW-0813">Transport</keyword>